<accession>A0ABP1RGN9</accession>
<evidence type="ECO:0000256" key="8">
    <source>
        <dbReference type="SAM" id="Phobius"/>
    </source>
</evidence>
<dbReference type="EMBL" id="CAXLJM020000072">
    <property type="protein sequence ID" value="CAL8127759.1"/>
    <property type="molecule type" value="Genomic_DNA"/>
</dbReference>
<keyword evidence="4 8" id="KW-1133">Transmembrane helix</keyword>
<dbReference type="PANTHER" id="PTHR42643">
    <property type="entry name" value="IONOTROPIC RECEPTOR 20A-RELATED"/>
    <property type="match status" value="1"/>
</dbReference>
<evidence type="ECO:0000256" key="4">
    <source>
        <dbReference type="ARBA" id="ARBA00022989"/>
    </source>
</evidence>
<dbReference type="Gene3D" id="1.10.287.70">
    <property type="match status" value="1"/>
</dbReference>
<evidence type="ECO:0000256" key="2">
    <source>
        <dbReference type="ARBA" id="ARBA00022475"/>
    </source>
</evidence>
<evidence type="ECO:0000256" key="1">
    <source>
        <dbReference type="ARBA" id="ARBA00004651"/>
    </source>
</evidence>
<keyword evidence="2" id="KW-1003">Cell membrane</keyword>
<keyword evidence="3 8" id="KW-0812">Transmembrane</keyword>
<dbReference type="PANTHER" id="PTHR42643:SF24">
    <property type="entry name" value="IONOTROPIC RECEPTOR 60A"/>
    <property type="match status" value="1"/>
</dbReference>
<evidence type="ECO:0000313" key="10">
    <source>
        <dbReference type="Proteomes" id="UP001642540"/>
    </source>
</evidence>
<protein>
    <submittedName>
        <fullName evidence="9">Uncharacterized protein</fullName>
    </submittedName>
</protein>
<keyword evidence="10" id="KW-1185">Reference proteome</keyword>
<evidence type="ECO:0000313" key="9">
    <source>
        <dbReference type="EMBL" id="CAL8127759.1"/>
    </source>
</evidence>
<evidence type="ECO:0000256" key="6">
    <source>
        <dbReference type="ARBA" id="ARBA00023170"/>
    </source>
</evidence>
<evidence type="ECO:0000256" key="7">
    <source>
        <dbReference type="ARBA" id="ARBA00023180"/>
    </source>
</evidence>
<keyword evidence="5 8" id="KW-0472">Membrane</keyword>
<reference evidence="9 10" key="1">
    <citation type="submission" date="2024-08" db="EMBL/GenBank/DDBJ databases">
        <authorList>
            <person name="Cucini C."/>
            <person name="Frati F."/>
        </authorList>
    </citation>
    <scope>NUCLEOTIDE SEQUENCE [LARGE SCALE GENOMIC DNA]</scope>
</reference>
<feature type="transmembrane region" description="Helical" evidence="8">
    <location>
        <begin position="457"/>
        <end position="477"/>
    </location>
</feature>
<evidence type="ECO:0000256" key="3">
    <source>
        <dbReference type="ARBA" id="ARBA00022692"/>
    </source>
</evidence>
<feature type="transmembrane region" description="Helical" evidence="8">
    <location>
        <begin position="136"/>
        <end position="156"/>
    </location>
</feature>
<keyword evidence="6" id="KW-0675">Receptor</keyword>
<dbReference type="InterPro" id="IPR052192">
    <property type="entry name" value="Insect_Ionotropic_Sensory_Rcpt"/>
</dbReference>
<comment type="caution">
    <text evidence="9">The sequence shown here is derived from an EMBL/GenBank/DDBJ whole genome shotgun (WGS) entry which is preliminary data.</text>
</comment>
<name>A0ABP1RGN9_9HEXA</name>
<gene>
    <name evidence="9" type="ORF">ODALV1_LOCUS21959</name>
</gene>
<comment type="subcellular location">
    <subcellularLocation>
        <location evidence="1">Cell membrane</location>
        <topology evidence="1">Multi-pass membrane protein</topology>
    </subcellularLocation>
</comment>
<organism evidence="9 10">
    <name type="scientific">Orchesella dallaii</name>
    <dbReference type="NCBI Taxonomy" id="48710"/>
    <lineage>
        <taxon>Eukaryota</taxon>
        <taxon>Metazoa</taxon>
        <taxon>Ecdysozoa</taxon>
        <taxon>Arthropoda</taxon>
        <taxon>Hexapoda</taxon>
        <taxon>Collembola</taxon>
        <taxon>Entomobryomorpha</taxon>
        <taxon>Entomobryoidea</taxon>
        <taxon>Orchesellidae</taxon>
        <taxon>Orchesellinae</taxon>
        <taxon>Orchesella</taxon>
    </lineage>
</organism>
<keyword evidence="7" id="KW-0325">Glycoprotein</keyword>
<dbReference type="Proteomes" id="UP001642540">
    <property type="component" value="Unassembled WGS sequence"/>
</dbReference>
<sequence>MGTSPVTSRDLSSITNLRSIWERLHSTTSFSIDFEGKLSENSCTTMKSSEVSSIFDDETCVFRTTYCKLLNCSHVSCCQTINRFISKNLNTPSRTYPSFQIFPFVQNHIHFNIQILFPAKNLFETNLTAFLYPFRFQVWLSCLVAMTAISLWLIGLERQSIYKILFWQHSTVLEQGSQLRNVGARGSTLIGTWMISLFLIRQFYGSSLYSFMTTKNEPNDYPKSIYEAISRKDFDFICSRAFKTKLFYMGLKYVLTQELFNFYLNILRKSYFTIHEDDQDFETLTQQNISHGKETRVYSQIFNKTYDNSTRLFTAIARAYHHTTYISRKFKQFIYICESGCMDAAGFFGQTRLIRKLSKDRPLLTYHQFWSQQEPGFESFRFSKFLSCFVKSGLYELEINRFRKLTQVKRLKRLESSKKGGWSNVSLFSYAFLDVSAKEKAEKGNMEEPMKMMVLKGTFILMEVLVLVSVLSFLVELRIIKR</sequence>
<proteinExistence type="predicted"/>
<evidence type="ECO:0000256" key="5">
    <source>
        <dbReference type="ARBA" id="ARBA00023136"/>
    </source>
</evidence>